<keyword evidence="2" id="KW-0472">Membrane</keyword>
<keyword evidence="2" id="KW-1133">Transmembrane helix</keyword>
<evidence type="ECO:0000256" key="2">
    <source>
        <dbReference type="SAM" id="Phobius"/>
    </source>
</evidence>
<gene>
    <name evidence="3" type="ORF">TorRG33x02_059670</name>
</gene>
<feature type="region of interest" description="Disordered" evidence="1">
    <location>
        <begin position="74"/>
        <end position="101"/>
    </location>
</feature>
<evidence type="ECO:0000313" key="4">
    <source>
        <dbReference type="Proteomes" id="UP000237000"/>
    </source>
</evidence>
<sequence>MKILLLSGFDCASLTKWLSAPSSTWIVLDIIFYFVYIFSIGLALPISSTTISPASSISSVPIEVIEIHGRGYSRSSLRSNQTGKEKNENLKREEEKKEKKKGGCFLKKIEISKVNQPDRGLKKACESMVTREWPSMMLIPILYS</sequence>
<evidence type="ECO:0008006" key="5">
    <source>
        <dbReference type="Google" id="ProtNLM"/>
    </source>
</evidence>
<accession>A0A2P5FK32</accession>
<dbReference type="InParanoid" id="A0A2P5FK32"/>
<evidence type="ECO:0000313" key="3">
    <source>
        <dbReference type="EMBL" id="PON98137.1"/>
    </source>
</evidence>
<name>A0A2P5FK32_TREOI</name>
<dbReference type="EMBL" id="JXTC01000026">
    <property type="protein sequence ID" value="PON98137.1"/>
    <property type="molecule type" value="Genomic_DNA"/>
</dbReference>
<evidence type="ECO:0000256" key="1">
    <source>
        <dbReference type="SAM" id="MobiDB-lite"/>
    </source>
</evidence>
<comment type="caution">
    <text evidence="3">The sequence shown here is derived from an EMBL/GenBank/DDBJ whole genome shotgun (WGS) entry which is preliminary data.</text>
</comment>
<dbReference type="AlphaFoldDB" id="A0A2P5FK32"/>
<keyword evidence="2" id="KW-0812">Transmembrane</keyword>
<feature type="transmembrane region" description="Helical" evidence="2">
    <location>
        <begin position="25"/>
        <end position="46"/>
    </location>
</feature>
<protein>
    <recommendedName>
        <fullName evidence="5">Transmembrane protein</fullName>
    </recommendedName>
</protein>
<feature type="compositionally biased region" description="Basic and acidic residues" evidence="1">
    <location>
        <begin position="83"/>
        <end position="97"/>
    </location>
</feature>
<proteinExistence type="predicted"/>
<organism evidence="3 4">
    <name type="scientific">Trema orientale</name>
    <name type="common">Charcoal tree</name>
    <name type="synonym">Celtis orientalis</name>
    <dbReference type="NCBI Taxonomy" id="63057"/>
    <lineage>
        <taxon>Eukaryota</taxon>
        <taxon>Viridiplantae</taxon>
        <taxon>Streptophyta</taxon>
        <taxon>Embryophyta</taxon>
        <taxon>Tracheophyta</taxon>
        <taxon>Spermatophyta</taxon>
        <taxon>Magnoliopsida</taxon>
        <taxon>eudicotyledons</taxon>
        <taxon>Gunneridae</taxon>
        <taxon>Pentapetalae</taxon>
        <taxon>rosids</taxon>
        <taxon>fabids</taxon>
        <taxon>Rosales</taxon>
        <taxon>Cannabaceae</taxon>
        <taxon>Trema</taxon>
    </lineage>
</organism>
<keyword evidence="4" id="KW-1185">Reference proteome</keyword>
<dbReference type="Proteomes" id="UP000237000">
    <property type="component" value="Unassembled WGS sequence"/>
</dbReference>
<reference evidence="4" key="1">
    <citation type="submission" date="2016-06" db="EMBL/GenBank/DDBJ databases">
        <title>Parallel loss of symbiosis genes in relatives of nitrogen-fixing non-legume Parasponia.</title>
        <authorList>
            <person name="Van Velzen R."/>
            <person name="Holmer R."/>
            <person name="Bu F."/>
            <person name="Rutten L."/>
            <person name="Van Zeijl A."/>
            <person name="Liu W."/>
            <person name="Santuari L."/>
            <person name="Cao Q."/>
            <person name="Sharma T."/>
            <person name="Shen D."/>
            <person name="Roswanjaya Y."/>
            <person name="Wardhani T."/>
            <person name="Kalhor M.S."/>
            <person name="Jansen J."/>
            <person name="Van den Hoogen J."/>
            <person name="Gungor B."/>
            <person name="Hartog M."/>
            <person name="Hontelez J."/>
            <person name="Verver J."/>
            <person name="Yang W.-C."/>
            <person name="Schijlen E."/>
            <person name="Repin R."/>
            <person name="Schilthuizen M."/>
            <person name="Schranz E."/>
            <person name="Heidstra R."/>
            <person name="Miyata K."/>
            <person name="Fedorova E."/>
            <person name="Kohlen W."/>
            <person name="Bisseling T."/>
            <person name="Smit S."/>
            <person name="Geurts R."/>
        </authorList>
    </citation>
    <scope>NUCLEOTIDE SEQUENCE [LARGE SCALE GENOMIC DNA]</scope>
    <source>
        <strain evidence="4">cv. RG33-2</strain>
    </source>
</reference>